<dbReference type="AlphaFoldDB" id="A0A917U2V4"/>
<evidence type="ECO:0000313" key="2">
    <source>
        <dbReference type="Proteomes" id="UP000642070"/>
    </source>
</evidence>
<dbReference type="Proteomes" id="UP000642070">
    <property type="component" value="Unassembled WGS sequence"/>
</dbReference>
<reference evidence="1" key="1">
    <citation type="journal article" date="2014" name="Int. J. Syst. Evol. Microbiol.">
        <title>Complete genome sequence of Corynebacterium casei LMG S-19264T (=DSM 44701T), isolated from a smear-ripened cheese.</title>
        <authorList>
            <consortium name="US DOE Joint Genome Institute (JGI-PGF)"/>
            <person name="Walter F."/>
            <person name="Albersmeier A."/>
            <person name="Kalinowski J."/>
            <person name="Ruckert C."/>
        </authorList>
    </citation>
    <scope>NUCLEOTIDE SEQUENCE</scope>
    <source>
        <strain evidence="1">JCM 19831</strain>
    </source>
</reference>
<reference evidence="1" key="2">
    <citation type="submission" date="2020-09" db="EMBL/GenBank/DDBJ databases">
        <authorList>
            <person name="Sun Q."/>
            <person name="Ohkuma M."/>
        </authorList>
    </citation>
    <scope>NUCLEOTIDE SEQUENCE</scope>
    <source>
        <strain evidence="1">JCM 19831</strain>
    </source>
</reference>
<gene>
    <name evidence="1" type="ORF">GCM10007977_063850</name>
</gene>
<comment type="caution">
    <text evidence="1">The sequence shown here is derived from an EMBL/GenBank/DDBJ whole genome shotgun (WGS) entry which is preliminary data.</text>
</comment>
<keyword evidence="2" id="KW-1185">Reference proteome</keyword>
<dbReference type="EMBL" id="BMPI01000035">
    <property type="protein sequence ID" value="GGM53475.1"/>
    <property type="molecule type" value="Genomic_DNA"/>
</dbReference>
<accession>A0A917U2V4</accession>
<protein>
    <submittedName>
        <fullName evidence="1">Uncharacterized protein</fullName>
    </submittedName>
</protein>
<organism evidence="1 2">
    <name type="scientific">Dactylosporangium sucinum</name>
    <dbReference type="NCBI Taxonomy" id="1424081"/>
    <lineage>
        <taxon>Bacteria</taxon>
        <taxon>Bacillati</taxon>
        <taxon>Actinomycetota</taxon>
        <taxon>Actinomycetes</taxon>
        <taxon>Micromonosporales</taxon>
        <taxon>Micromonosporaceae</taxon>
        <taxon>Dactylosporangium</taxon>
    </lineage>
</organism>
<dbReference type="RefSeq" id="WP_190253694.1">
    <property type="nucleotide sequence ID" value="NZ_BMPI01000035.1"/>
</dbReference>
<proteinExistence type="predicted"/>
<sequence length="86" mass="9538">MAEPFIPGARLPTDDEGVWNTLTVEVPRTDVEKAIADTLHQQYCSDEDYAGDPAVANADRGGHSWDARLICDELARRGWQVVRRAA</sequence>
<name>A0A917U2V4_9ACTN</name>
<evidence type="ECO:0000313" key="1">
    <source>
        <dbReference type="EMBL" id="GGM53475.1"/>
    </source>
</evidence>